<keyword evidence="5" id="KW-0378">Hydrolase</keyword>
<organism evidence="10 11">
    <name type="scientific">Prunus yedoensis var. nudiflora</name>
    <dbReference type="NCBI Taxonomy" id="2094558"/>
    <lineage>
        <taxon>Eukaryota</taxon>
        <taxon>Viridiplantae</taxon>
        <taxon>Streptophyta</taxon>
        <taxon>Embryophyta</taxon>
        <taxon>Tracheophyta</taxon>
        <taxon>Spermatophyta</taxon>
        <taxon>Magnoliopsida</taxon>
        <taxon>eudicotyledons</taxon>
        <taxon>Gunneridae</taxon>
        <taxon>Pentapetalae</taxon>
        <taxon>rosids</taxon>
        <taxon>fabids</taxon>
        <taxon>Rosales</taxon>
        <taxon>Rosaceae</taxon>
        <taxon>Amygdaloideae</taxon>
        <taxon>Amygdaleae</taxon>
        <taxon>Prunus</taxon>
    </lineage>
</organism>
<dbReference type="PROSITE" id="PS00138">
    <property type="entry name" value="SUBTILASE_SER"/>
    <property type="match status" value="1"/>
</dbReference>
<dbReference type="GO" id="GO:0005576">
    <property type="term" value="C:extracellular region"/>
    <property type="evidence" value="ECO:0007669"/>
    <property type="project" value="UniProtKB-SubCell"/>
</dbReference>
<dbReference type="GO" id="GO:0006508">
    <property type="term" value="P:proteolysis"/>
    <property type="evidence" value="ECO:0007669"/>
    <property type="project" value="UniProtKB-KW"/>
</dbReference>
<keyword evidence="3" id="KW-0645">Protease</keyword>
<dbReference type="PANTHER" id="PTHR10795">
    <property type="entry name" value="PROPROTEIN CONVERTASE SUBTILISIN/KEXIN"/>
    <property type="match status" value="1"/>
</dbReference>
<dbReference type="Proteomes" id="UP000250321">
    <property type="component" value="Unassembled WGS sequence"/>
</dbReference>
<dbReference type="InterPro" id="IPR000209">
    <property type="entry name" value="Peptidase_S8/S53_dom"/>
</dbReference>
<comment type="caution">
    <text evidence="7">Lacks conserved residue(s) required for the propagation of feature annotation.</text>
</comment>
<gene>
    <name evidence="10" type="ORF">Pyn_15965</name>
</gene>
<evidence type="ECO:0000259" key="9">
    <source>
        <dbReference type="Pfam" id="PF17766"/>
    </source>
</evidence>
<dbReference type="Pfam" id="PF17766">
    <property type="entry name" value="fn3_6"/>
    <property type="match status" value="1"/>
</dbReference>
<comment type="similarity">
    <text evidence="2 7">Belongs to the peptidase S8 family.</text>
</comment>
<dbReference type="Gene3D" id="2.60.40.2310">
    <property type="match status" value="1"/>
</dbReference>
<feature type="domain" description="Peptidase S8/S53" evidence="8">
    <location>
        <begin position="30"/>
        <end position="126"/>
    </location>
</feature>
<dbReference type="GO" id="GO:0004252">
    <property type="term" value="F:serine-type endopeptidase activity"/>
    <property type="evidence" value="ECO:0007669"/>
    <property type="project" value="InterPro"/>
</dbReference>
<sequence length="282" mass="30072">MWGSSPTSTKDARATILKSEAIKDPAAPIVVSFSSCGLNSILPEIIKPDISAPGVDILAAFSPVAPIMNSPDDERHVKYSLLSGTSMACPHAAAAAAYIRTFHPEWSPASIKSSLMTTAWPMDHTNDAPGEFAHGSGHINLVTAVDPGLVYEASEGDYIKLLCSFLDDVRVKLISGENIPCPKGFEEGSPKDFNYPSLAAVVEPVTSFTINFNRTVKNVGHANSTYEAKILPDSKVDIKVVPEVLSFKSLNEEKTFTVTVVGKGLPDGSYASSSLIWSDGTQ</sequence>
<dbReference type="Pfam" id="PF00082">
    <property type="entry name" value="Peptidase_S8"/>
    <property type="match status" value="1"/>
</dbReference>
<evidence type="ECO:0000256" key="2">
    <source>
        <dbReference type="ARBA" id="ARBA00011073"/>
    </source>
</evidence>
<dbReference type="PROSITE" id="PS51892">
    <property type="entry name" value="SUBTILASE"/>
    <property type="match status" value="1"/>
</dbReference>
<dbReference type="InterPro" id="IPR041469">
    <property type="entry name" value="Subtilisin-like_FN3"/>
</dbReference>
<name>A0A314XV66_PRUYE</name>
<evidence type="ECO:0000256" key="1">
    <source>
        <dbReference type="ARBA" id="ARBA00004613"/>
    </source>
</evidence>
<evidence type="ECO:0000256" key="5">
    <source>
        <dbReference type="ARBA" id="ARBA00022801"/>
    </source>
</evidence>
<evidence type="ECO:0000313" key="10">
    <source>
        <dbReference type="EMBL" id="PQP98241.1"/>
    </source>
</evidence>
<dbReference type="InterPro" id="IPR045051">
    <property type="entry name" value="SBT"/>
</dbReference>
<evidence type="ECO:0000256" key="6">
    <source>
        <dbReference type="ARBA" id="ARBA00022825"/>
    </source>
</evidence>
<dbReference type="AlphaFoldDB" id="A0A314XV66"/>
<comment type="subcellular location">
    <subcellularLocation>
        <location evidence="1">Secreted</location>
    </subcellularLocation>
</comment>
<evidence type="ECO:0000256" key="3">
    <source>
        <dbReference type="ARBA" id="ARBA00022670"/>
    </source>
</evidence>
<proteinExistence type="inferred from homology"/>
<dbReference type="STRING" id="2094558.A0A314XV66"/>
<keyword evidence="6" id="KW-0720">Serine protease</keyword>
<reference evidence="10 11" key="1">
    <citation type="submission" date="2018-02" db="EMBL/GenBank/DDBJ databases">
        <title>Draft genome of wild Prunus yedoensis var. nudiflora.</title>
        <authorList>
            <person name="Baek S."/>
            <person name="Kim J.-H."/>
            <person name="Choi K."/>
            <person name="Kim G.-B."/>
            <person name="Cho A."/>
            <person name="Jang H."/>
            <person name="Shin C.-H."/>
            <person name="Yu H.-J."/>
            <person name="Mun J.-H."/>
        </authorList>
    </citation>
    <scope>NUCLEOTIDE SEQUENCE [LARGE SCALE GENOMIC DNA]</scope>
    <source>
        <strain evidence="11">cv. Jeju island</strain>
        <tissue evidence="10">Leaf</tissue>
    </source>
</reference>
<comment type="caution">
    <text evidence="10">The sequence shown here is derived from an EMBL/GenBank/DDBJ whole genome shotgun (WGS) entry which is preliminary data.</text>
</comment>
<evidence type="ECO:0000259" key="8">
    <source>
        <dbReference type="Pfam" id="PF00082"/>
    </source>
</evidence>
<evidence type="ECO:0008006" key="12">
    <source>
        <dbReference type="Google" id="ProtNLM"/>
    </source>
</evidence>
<evidence type="ECO:0000313" key="11">
    <source>
        <dbReference type="Proteomes" id="UP000250321"/>
    </source>
</evidence>
<dbReference type="EMBL" id="PJQY01001915">
    <property type="protein sequence ID" value="PQP98241.1"/>
    <property type="molecule type" value="Genomic_DNA"/>
</dbReference>
<dbReference type="InterPro" id="IPR023828">
    <property type="entry name" value="Peptidase_S8_Ser-AS"/>
</dbReference>
<keyword evidence="4" id="KW-0732">Signal</keyword>
<accession>A0A314XV66</accession>
<dbReference type="InterPro" id="IPR036852">
    <property type="entry name" value="Peptidase_S8/S53_dom_sf"/>
</dbReference>
<keyword evidence="11" id="KW-1185">Reference proteome</keyword>
<evidence type="ECO:0000256" key="7">
    <source>
        <dbReference type="PROSITE-ProRule" id="PRU01240"/>
    </source>
</evidence>
<protein>
    <recommendedName>
        <fullName evidence="12">Subtilisin-like protease SBT4.3</fullName>
    </recommendedName>
</protein>
<evidence type="ECO:0000256" key="4">
    <source>
        <dbReference type="ARBA" id="ARBA00022729"/>
    </source>
</evidence>
<dbReference type="SUPFAM" id="SSF52743">
    <property type="entry name" value="Subtilisin-like"/>
    <property type="match status" value="1"/>
</dbReference>
<feature type="domain" description="Subtilisin-like protease fibronectin type-III" evidence="9">
    <location>
        <begin position="192"/>
        <end position="281"/>
    </location>
</feature>
<dbReference type="Gene3D" id="3.40.50.200">
    <property type="entry name" value="Peptidase S8/S53 domain"/>
    <property type="match status" value="1"/>
</dbReference>
<dbReference type="OrthoDB" id="4803627at2759"/>